<dbReference type="EMBL" id="JAMQBK010000060">
    <property type="protein sequence ID" value="MCM2373175.1"/>
    <property type="molecule type" value="Genomic_DNA"/>
</dbReference>
<reference evidence="1 2" key="1">
    <citation type="journal article" date="2022" name="Syst. Appl. Microbiol.">
        <title>Rhodopirellula aestuarii sp. nov., a novel member of the genus Rhodopirellula isolated from brackish sediments collected in the Tagus River estuary, Portugal.</title>
        <authorList>
            <person name="Vitorino I.R."/>
            <person name="Klimek D."/>
            <person name="Calusinska M."/>
            <person name="Lobo-da-Cunha A."/>
            <person name="Vasconcelos V."/>
            <person name="Lage O.M."/>
        </authorList>
    </citation>
    <scope>NUCLEOTIDE SEQUENCE [LARGE SCALE GENOMIC DNA]</scope>
    <source>
        <strain evidence="1 2">ICT_H3.1</strain>
    </source>
</reference>
<protein>
    <submittedName>
        <fullName evidence="1">DUF4832 domain-containing protein</fullName>
    </submittedName>
</protein>
<dbReference type="RefSeq" id="WP_250930823.1">
    <property type="nucleotide sequence ID" value="NZ_JAMQBK010000060.1"/>
</dbReference>
<organism evidence="1 2">
    <name type="scientific">Aporhodopirellula aestuarii</name>
    <dbReference type="NCBI Taxonomy" id="2950107"/>
    <lineage>
        <taxon>Bacteria</taxon>
        <taxon>Pseudomonadati</taxon>
        <taxon>Planctomycetota</taxon>
        <taxon>Planctomycetia</taxon>
        <taxon>Pirellulales</taxon>
        <taxon>Pirellulaceae</taxon>
        <taxon>Aporhodopirellula</taxon>
    </lineage>
</organism>
<name>A0ABT0U8B0_9BACT</name>
<sequence length="378" mass="43216">MTGIVLWTDNPKVDTRAVQLEFRYCGYDEVVRPDGVYDYSLIESVLDAAASRNHQAVLRFYFVYPSKKTTVPDHIRLRSDYRETIAKSEGKTTHFCDWSNAALKQFTLEFYENFASRYDRDPRIAYLETGFGLWAEYHIYDGPRKLGATFPDESFQSKFLKHLQSSFENLPWMISIDASDPRYSPIKDDAELLSLGFGVFDDSFLCKQHAEENEIDWKILNSDRWRRAPGGGEFSYYNSRDQKFALAPQGPNGVSFESDARKFHITFMIGNDQVKFQSEERIKAAGMATGYRLRITEAVRVGDRVRLEVTNDGVAPLYRDAYFSIAGSRSTQTLKELLPGESISIELMDPDRVAENALTVECDHILPGQKIQFAADLD</sequence>
<proteinExistence type="predicted"/>
<evidence type="ECO:0000313" key="2">
    <source>
        <dbReference type="Proteomes" id="UP001202961"/>
    </source>
</evidence>
<comment type="caution">
    <text evidence="1">The sequence shown here is derived from an EMBL/GenBank/DDBJ whole genome shotgun (WGS) entry which is preliminary data.</text>
</comment>
<dbReference type="SUPFAM" id="SSF51445">
    <property type="entry name" value="(Trans)glycosidases"/>
    <property type="match status" value="1"/>
</dbReference>
<dbReference type="InterPro" id="IPR017853">
    <property type="entry name" value="GH"/>
</dbReference>
<dbReference type="Gene3D" id="3.20.20.80">
    <property type="entry name" value="Glycosidases"/>
    <property type="match status" value="1"/>
</dbReference>
<dbReference type="Proteomes" id="UP001202961">
    <property type="component" value="Unassembled WGS sequence"/>
</dbReference>
<evidence type="ECO:0000313" key="1">
    <source>
        <dbReference type="EMBL" id="MCM2373175.1"/>
    </source>
</evidence>
<gene>
    <name evidence="1" type="ORF">NB063_21400</name>
</gene>
<accession>A0ABT0U8B0</accession>
<keyword evidence="2" id="KW-1185">Reference proteome</keyword>